<comment type="caution">
    <text evidence="1">The sequence shown here is derived from an EMBL/GenBank/DDBJ whole genome shotgun (WGS) entry which is preliminary data.</text>
</comment>
<protein>
    <submittedName>
        <fullName evidence="1">Uncharacterized protein</fullName>
    </submittedName>
</protein>
<dbReference type="AlphaFoldDB" id="J9ENZ4"/>
<sequence length="220" mass="24775">MGNSPKVSSQHVAEVTGGKENGTIFVLLPTQSYHPKEVETIYFINFQPPSNKNGETSFTMDVNVFNVLPSYGIELPDAMDLHVMKCLSEIREMPRYTLLMLHSSSWQSGLMARIELEIDIVTSKLSEQWKQVEGTADVLNNFVAADCQSQRTTPLSFLRQDLQHILSYLVVEVMKWFEIDDKVTCPAVIASIKPNVNVEKAIARCKQSLKTTAHHMSKKS</sequence>
<proteinExistence type="predicted"/>
<evidence type="ECO:0000313" key="2">
    <source>
        <dbReference type="Proteomes" id="UP000004810"/>
    </source>
</evidence>
<dbReference type="Proteomes" id="UP000004810">
    <property type="component" value="Unassembled WGS sequence"/>
</dbReference>
<dbReference type="EMBL" id="ADBV01006215">
    <property type="protein sequence ID" value="EJW78757.1"/>
    <property type="molecule type" value="Genomic_DNA"/>
</dbReference>
<accession>J9ENZ4</accession>
<name>J9ENZ4_WUCBA</name>
<gene>
    <name evidence="1" type="ORF">WUBG_10332</name>
</gene>
<organism evidence="1 2">
    <name type="scientific">Wuchereria bancrofti</name>
    <dbReference type="NCBI Taxonomy" id="6293"/>
    <lineage>
        <taxon>Eukaryota</taxon>
        <taxon>Metazoa</taxon>
        <taxon>Ecdysozoa</taxon>
        <taxon>Nematoda</taxon>
        <taxon>Chromadorea</taxon>
        <taxon>Rhabditida</taxon>
        <taxon>Spirurina</taxon>
        <taxon>Spiruromorpha</taxon>
        <taxon>Filarioidea</taxon>
        <taxon>Onchocercidae</taxon>
        <taxon>Wuchereria</taxon>
    </lineage>
</organism>
<reference evidence="2" key="1">
    <citation type="submission" date="2012-08" db="EMBL/GenBank/DDBJ databases">
        <title>The Genome Sequence of Wuchereria bancrofti.</title>
        <authorList>
            <person name="Nutman T.B."/>
            <person name="Fink D.L."/>
            <person name="Russ C."/>
            <person name="Young S."/>
            <person name="Zeng Q."/>
            <person name="Koehrsen M."/>
            <person name="Alvarado L."/>
            <person name="Berlin A."/>
            <person name="Chapman S.B."/>
            <person name="Chen Z."/>
            <person name="Freedman E."/>
            <person name="Gellesch M."/>
            <person name="Goldberg J."/>
            <person name="Griggs A."/>
            <person name="Gujja S."/>
            <person name="Heilman E.R."/>
            <person name="Heiman D."/>
            <person name="Hepburn T."/>
            <person name="Howarth C."/>
            <person name="Jen D."/>
            <person name="Larson L."/>
            <person name="Lewis B."/>
            <person name="Mehta T."/>
            <person name="Park D."/>
            <person name="Pearson M."/>
            <person name="Roberts A."/>
            <person name="Saif S."/>
            <person name="Shea T."/>
            <person name="Shenoy N."/>
            <person name="Sisk P."/>
            <person name="Stolte C."/>
            <person name="Sykes S."/>
            <person name="Walk T."/>
            <person name="White J."/>
            <person name="Yandava C."/>
            <person name="Haas B."/>
            <person name="Henn M.R."/>
            <person name="Nusbaum C."/>
            <person name="Birren B."/>
        </authorList>
    </citation>
    <scope>NUCLEOTIDE SEQUENCE [LARGE SCALE GENOMIC DNA]</scope>
    <source>
        <strain evidence="2">NA</strain>
    </source>
</reference>
<evidence type="ECO:0000313" key="1">
    <source>
        <dbReference type="EMBL" id="EJW78757.1"/>
    </source>
</evidence>